<dbReference type="InterPro" id="IPR010095">
    <property type="entry name" value="Cas12f1-like_TNB"/>
</dbReference>
<evidence type="ECO:0000256" key="2">
    <source>
        <dbReference type="ARBA" id="ARBA00023172"/>
    </source>
</evidence>
<feature type="domain" description="Cas12f1-like TNB" evidence="4">
    <location>
        <begin position="496"/>
        <end position="563"/>
    </location>
</feature>
<evidence type="ECO:0000256" key="1">
    <source>
        <dbReference type="ARBA" id="ARBA00023125"/>
    </source>
</evidence>
<accession>A0A3G4ZWK6</accession>
<dbReference type="GO" id="GO:0003677">
    <property type="term" value="F:DNA binding"/>
    <property type="evidence" value="ECO:0007669"/>
    <property type="project" value="UniProtKB-KW"/>
</dbReference>
<keyword evidence="3" id="KW-0175">Coiled coil</keyword>
<dbReference type="InterPro" id="IPR051491">
    <property type="entry name" value="Recombinase/Transposase-rel"/>
</dbReference>
<dbReference type="PANTHER" id="PTHR36172:SF1">
    <property type="entry name" value="RESOLVASE-RELATED"/>
    <property type="match status" value="1"/>
</dbReference>
<keyword evidence="2" id="KW-0233">DNA recombination</keyword>
<protein>
    <submittedName>
        <fullName evidence="5">Transposase</fullName>
    </submittedName>
</protein>
<dbReference type="Pfam" id="PF07282">
    <property type="entry name" value="Cas12f1-like_TNB"/>
    <property type="match status" value="1"/>
</dbReference>
<dbReference type="NCBIfam" id="TIGR01766">
    <property type="entry name" value="IS200/IS605 family accessory protein TnpB-like domain"/>
    <property type="match status" value="1"/>
</dbReference>
<sequence length="573" mass="68141">MYYSMNKIRKKKKKKFYNNDDFEKEKLSLHDQVLLHHDKLLLPSYFVRLKSIKTDSCFDLLSYTQTDNNLICNDVQFNITPPEFKPLIRTIKIDMLLNQSQQLIFHTWFDATMLMYNKTIEYIKKNFNIESLHEIKRINKLCYALNDKLTHLYKDVSNLIKNKKKLLTKLKNKYNKKKKTSIDLITINILMKDIIDHKNKITCLNILIHNLNSDYNKYNLRRNKLDKHIDHIFDHTHTRTYVLKSTTEDILLNSQTKLFNYDTKIKTHMLNAAVKQASAAFKSAKENFLNGHNKKFRVRYWRPNRINKIIEIGAEYILEIEKDSEEYNLCPHIFGPIKYRYDGEEYKLEKKTVKIHYEGSTGRFRLLVPEDLEAKKRCKNGKYIGIDAGIRTPFTGISNNELIKIGKKLVEMIRMRLIMMDNIMNNPDIPERSKYNKIEKYTRIIKDRVVEMHWKVINYLTENYDIIIIGKLEMSKILRSKKIDKMTKRIGSALNHYKFLERLIYKAKTKGVEVEVVNESFTTKTCSNCGHYKEELEGEEVYNCDEYGCLKKIDRDVNGSRNIMIKRIKKEEI</sequence>
<proteinExistence type="predicted"/>
<dbReference type="EMBL" id="MK072076">
    <property type="protein sequence ID" value="AYV78371.1"/>
    <property type="molecule type" value="Genomic_DNA"/>
</dbReference>
<gene>
    <name evidence="5" type="ORF">Edafosvirus11_6</name>
</gene>
<dbReference type="NCBIfam" id="NF040570">
    <property type="entry name" value="guided_TnpB"/>
    <property type="match status" value="1"/>
</dbReference>
<dbReference type="PANTHER" id="PTHR36172">
    <property type="match status" value="1"/>
</dbReference>
<evidence type="ECO:0000313" key="5">
    <source>
        <dbReference type="EMBL" id="AYV78371.1"/>
    </source>
</evidence>
<reference evidence="5" key="1">
    <citation type="submission" date="2018-10" db="EMBL/GenBank/DDBJ databases">
        <title>Hidden diversity of soil giant viruses.</title>
        <authorList>
            <person name="Schulz F."/>
            <person name="Alteio L."/>
            <person name="Goudeau D."/>
            <person name="Ryan E.M."/>
            <person name="Malmstrom R.R."/>
            <person name="Blanchard J."/>
            <person name="Woyke T."/>
        </authorList>
    </citation>
    <scope>NUCLEOTIDE SEQUENCE</scope>
    <source>
        <strain evidence="5">EDV1</strain>
    </source>
</reference>
<evidence type="ECO:0000256" key="3">
    <source>
        <dbReference type="SAM" id="Coils"/>
    </source>
</evidence>
<evidence type="ECO:0000259" key="4">
    <source>
        <dbReference type="Pfam" id="PF07282"/>
    </source>
</evidence>
<name>A0A3G4ZWK6_9VIRU</name>
<dbReference type="GO" id="GO:0006310">
    <property type="term" value="P:DNA recombination"/>
    <property type="evidence" value="ECO:0007669"/>
    <property type="project" value="UniProtKB-KW"/>
</dbReference>
<feature type="coiled-coil region" evidence="3">
    <location>
        <begin position="153"/>
        <end position="180"/>
    </location>
</feature>
<keyword evidence="1" id="KW-0238">DNA-binding</keyword>
<organism evidence="5">
    <name type="scientific">Edafosvirus sp</name>
    <dbReference type="NCBI Taxonomy" id="2487765"/>
    <lineage>
        <taxon>Viruses</taxon>
        <taxon>Varidnaviria</taxon>
        <taxon>Bamfordvirae</taxon>
        <taxon>Nucleocytoviricota</taxon>
        <taxon>Megaviricetes</taxon>
        <taxon>Imitervirales</taxon>
        <taxon>Mimiviridae</taxon>
        <taxon>Klosneuvirinae</taxon>
    </lineage>
</organism>